<evidence type="ECO:0000256" key="3">
    <source>
        <dbReference type="HAMAP-Rule" id="MF_02240"/>
    </source>
</evidence>
<name>A0A3P5XHB9_9BACL</name>
<dbReference type="Gene3D" id="1.20.120.710">
    <property type="entry name" value="Haloacid dehalogenase hydrolase-like domain"/>
    <property type="match status" value="1"/>
</dbReference>
<dbReference type="NCBIfam" id="TIGR01549">
    <property type="entry name" value="HAD-SF-IA-v1"/>
    <property type="match status" value="1"/>
</dbReference>
<dbReference type="PRINTS" id="PR00413">
    <property type="entry name" value="HADHALOGNASE"/>
</dbReference>
<keyword evidence="3" id="KW-0170">Cobalt</keyword>
<accession>A0A3P5XHB9</accession>
<comment type="pathway">
    <text evidence="3">Amino-acid biosynthesis; L-serine biosynthesis; L-serine from 3-phospho-D-glycerate: step 3/3.</text>
</comment>
<sequence>MINTIIFDLDDTLLWDKKSVVTAFKTTCEYAANSYTLNPAELEKAVRTVARELYATYETYEFTQQIGINPFEGLWGRFDDEGELFGKLAEIVPTYRRDSWTSGLMRMGIDDPELGRTLAELFPTERKKHPFIYEETFHVLDGLKGNYKLVLLTNGSPSLQYTKLGLTPEIAPYFNHIVISGAFGRGKPNPTIFEHVLAQSNITADKAIMVGDNLMTDILGSSRVGMKSVWINREKKERNTEVVPTYEIDTLEKLSPILQELARKKALKIN</sequence>
<dbReference type="SUPFAM" id="SSF56784">
    <property type="entry name" value="HAD-like"/>
    <property type="match status" value="1"/>
</dbReference>
<protein>
    <recommendedName>
        <fullName evidence="3">Phosphoserine phosphatase</fullName>
        <shortName evidence="3">PSP</shortName>
        <ecNumber evidence="3">3.1.3.3</ecNumber>
    </recommendedName>
</protein>
<keyword evidence="2 3" id="KW-0460">Magnesium</keyword>
<dbReference type="InterPro" id="IPR036412">
    <property type="entry name" value="HAD-like_sf"/>
</dbReference>
<dbReference type="RefSeq" id="WP_124070176.1">
    <property type="nucleotide sequence ID" value="NZ_CBCRXF010000005.1"/>
</dbReference>
<dbReference type="AlphaFoldDB" id="A0A3P5XHB9"/>
<dbReference type="PANTHER" id="PTHR46470">
    <property type="entry name" value="N-ACYLNEURAMINATE-9-PHOSPHATASE"/>
    <property type="match status" value="1"/>
</dbReference>
<dbReference type="GO" id="GO:0006564">
    <property type="term" value="P:L-serine biosynthetic process"/>
    <property type="evidence" value="ECO:0007669"/>
    <property type="project" value="UniProtKB-UniRule"/>
</dbReference>
<gene>
    <name evidence="4" type="primary">yjjG</name>
    <name evidence="4" type="ORF">FILTAD_01722</name>
</gene>
<dbReference type="SFLD" id="SFLDS00003">
    <property type="entry name" value="Haloacid_Dehalogenase"/>
    <property type="match status" value="1"/>
</dbReference>
<keyword evidence="1 3" id="KW-0378">Hydrolase</keyword>
<keyword evidence="3" id="KW-0718">Serine biosynthesis</keyword>
<evidence type="ECO:0000313" key="5">
    <source>
        <dbReference type="Proteomes" id="UP000270468"/>
    </source>
</evidence>
<comment type="cofactor">
    <cofactor evidence="3">
        <name>Mg(2+)</name>
        <dbReference type="ChEBI" id="CHEBI:18420"/>
    </cofactor>
    <cofactor evidence="3">
        <name>Co(2+)</name>
        <dbReference type="ChEBI" id="CHEBI:48828"/>
    </cofactor>
</comment>
<dbReference type="Pfam" id="PF00702">
    <property type="entry name" value="Hydrolase"/>
    <property type="match status" value="1"/>
</dbReference>
<dbReference type="HAMAP" id="MF_02240">
    <property type="entry name" value="PSP"/>
    <property type="match status" value="1"/>
</dbReference>
<reference evidence="4 5" key="1">
    <citation type="submission" date="2018-11" db="EMBL/GenBank/DDBJ databases">
        <authorList>
            <person name="Criscuolo A."/>
        </authorList>
    </citation>
    <scope>NUCLEOTIDE SEQUENCE [LARGE SCALE GENOMIC DNA]</scope>
    <source>
        <strain evidence="4">ATB-66</strain>
    </source>
</reference>
<comment type="catalytic activity">
    <reaction evidence="3">
        <text>O-phospho-D-serine + H2O = D-serine + phosphate</text>
        <dbReference type="Rhea" id="RHEA:24873"/>
        <dbReference type="ChEBI" id="CHEBI:15377"/>
        <dbReference type="ChEBI" id="CHEBI:35247"/>
        <dbReference type="ChEBI" id="CHEBI:43474"/>
        <dbReference type="ChEBI" id="CHEBI:58680"/>
        <dbReference type="EC" id="3.1.3.3"/>
    </reaction>
</comment>
<dbReference type="InterPro" id="IPR051400">
    <property type="entry name" value="HAD-like_hydrolase"/>
</dbReference>
<evidence type="ECO:0000256" key="2">
    <source>
        <dbReference type="ARBA" id="ARBA00022842"/>
    </source>
</evidence>
<comment type="catalytic activity">
    <reaction evidence="3">
        <text>O-phospho-L-serine + H2O = L-serine + phosphate</text>
        <dbReference type="Rhea" id="RHEA:21208"/>
        <dbReference type="ChEBI" id="CHEBI:15377"/>
        <dbReference type="ChEBI" id="CHEBI:33384"/>
        <dbReference type="ChEBI" id="CHEBI:43474"/>
        <dbReference type="ChEBI" id="CHEBI:57524"/>
        <dbReference type="EC" id="3.1.3.3"/>
    </reaction>
</comment>
<dbReference type="SFLD" id="SFLDG01129">
    <property type="entry name" value="C1.5:_HAD__Beta-PGM__Phosphata"/>
    <property type="match status" value="1"/>
</dbReference>
<comment type="similarity">
    <text evidence="3">Belongs to the HAD-like hydrolase superfamily.</text>
</comment>
<dbReference type="Proteomes" id="UP000270468">
    <property type="component" value="Unassembled WGS sequence"/>
</dbReference>
<dbReference type="OrthoDB" id="9809962at2"/>
<keyword evidence="5" id="KW-1185">Reference proteome</keyword>
<dbReference type="GO" id="GO:0036424">
    <property type="term" value="F:L-phosphoserine phosphatase activity"/>
    <property type="evidence" value="ECO:0007669"/>
    <property type="project" value="UniProtKB-UniRule"/>
</dbReference>
<keyword evidence="3" id="KW-0028">Amino-acid biosynthesis</keyword>
<dbReference type="Gene3D" id="3.40.50.1000">
    <property type="entry name" value="HAD superfamily/HAD-like"/>
    <property type="match status" value="1"/>
</dbReference>
<dbReference type="PANTHER" id="PTHR46470:SF3">
    <property type="entry name" value="N-ACYLNEURAMINATE-9-PHOSPHATASE"/>
    <property type="match status" value="1"/>
</dbReference>
<proteinExistence type="inferred from homology"/>
<evidence type="ECO:0000256" key="1">
    <source>
        <dbReference type="ARBA" id="ARBA00022801"/>
    </source>
</evidence>
<dbReference type="InterPro" id="IPR044266">
    <property type="entry name" value="PSP_YsaA"/>
</dbReference>
<organism evidence="4 5">
    <name type="scientific">Filibacter tadaridae</name>
    <dbReference type="NCBI Taxonomy" id="2483811"/>
    <lineage>
        <taxon>Bacteria</taxon>
        <taxon>Bacillati</taxon>
        <taxon>Bacillota</taxon>
        <taxon>Bacilli</taxon>
        <taxon>Bacillales</taxon>
        <taxon>Caryophanaceae</taxon>
        <taxon>Filibacter</taxon>
    </lineage>
</organism>
<dbReference type="EMBL" id="UXAV01000041">
    <property type="protein sequence ID" value="VDC28101.1"/>
    <property type="molecule type" value="Genomic_DNA"/>
</dbReference>
<dbReference type="InterPro" id="IPR006439">
    <property type="entry name" value="HAD-SF_hydro_IA"/>
</dbReference>
<dbReference type="NCBIfam" id="TIGR01509">
    <property type="entry name" value="HAD-SF-IA-v3"/>
    <property type="match status" value="1"/>
</dbReference>
<dbReference type="InterPro" id="IPR023214">
    <property type="entry name" value="HAD_sf"/>
</dbReference>
<comment type="function">
    <text evidence="3">Catalyzes the last step of the phosphorylated serine biosynthetic pathway, i.e. dephosphorylation of O-phospho-L-serine to form L-serine.</text>
</comment>
<evidence type="ECO:0000313" key="4">
    <source>
        <dbReference type="EMBL" id="VDC28101.1"/>
    </source>
</evidence>
<dbReference type="EC" id="3.1.3.3" evidence="3"/>